<feature type="compositionally biased region" description="Low complexity" evidence="9">
    <location>
        <begin position="13"/>
        <end position="24"/>
    </location>
</feature>
<evidence type="ECO:0000256" key="3">
    <source>
        <dbReference type="ARBA" id="ARBA00020975"/>
    </source>
</evidence>
<dbReference type="InterPro" id="IPR048680">
    <property type="entry name" value="COG4_N"/>
</dbReference>
<evidence type="ECO:0000256" key="4">
    <source>
        <dbReference type="ARBA" id="ARBA00022448"/>
    </source>
</evidence>
<evidence type="ECO:0000256" key="1">
    <source>
        <dbReference type="ARBA" id="ARBA00004395"/>
    </source>
</evidence>
<protein>
    <recommendedName>
        <fullName evidence="3">Conserved oligomeric Golgi complex subunit 4</fullName>
    </recommendedName>
    <alternativeName>
        <fullName evidence="8">Component of oligomeric Golgi complex 4</fullName>
    </alternativeName>
</protein>
<dbReference type="Proteomes" id="UP000237144">
    <property type="component" value="Unassembled WGS sequence"/>
</dbReference>
<comment type="similarity">
    <text evidence="2">Belongs to the COG4 family.</text>
</comment>
<dbReference type="Pfam" id="PF20662">
    <property type="entry name" value="COG4_C"/>
    <property type="match status" value="1"/>
</dbReference>
<comment type="caution">
    <text evidence="11">The sequence shown here is derived from an EMBL/GenBank/DDBJ whole genome shotgun (WGS) entry which is preliminary data.</text>
</comment>
<dbReference type="Pfam" id="PF20663">
    <property type="entry name" value="COG4_N"/>
    <property type="match status" value="1"/>
</dbReference>
<dbReference type="Pfam" id="PF08318">
    <property type="entry name" value="COG4_m"/>
    <property type="match status" value="1"/>
</dbReference>
<keyword evidence="4" id="KW-0813">Transport</keyword>
<dbReference type="SMART" id="SM00762">
    <property type="entry name" value="Cog4"/>
    <property type="match status" value="1"/>
</dbReference>
<feature type="region of interest" description="Disordered" evidence="9">
    <location>
        <begin position="409"/>
        <end position="448"/>
    </location>
</feature>
<feature type="region of interest" description="Disordered" evidence="9">
    <location>
        <begin position="1"/>
        <end position="24"/>
    </location>
</feature>
<dbReference type="GO" id="GO:0015031">
    <property type="term" value="P:protein transport"/>
    <property type="evidence" value="ECO:0007669"/>
    <property type="project" value="UniProtKB-KW"/>
</dbReference>
<dbReference type="OrthoDB" id="47059at2759"/>
<feature type="region of interest" description="Disordered" evidence="9">
    <location>
        <begin position="345"/>
        <end position="376"/>
    </location>
</feature>
<evidence type="ECO:0000256" key="8">
    <source>
        <dbReference type="ARBA" id="ARBA00031340"/>
    </source>
</evidence>
<organism evidence="11 12">
    <name type="scientific">Rhodotorula taiwanensis</name>
    <dbReference type="NCBI Taxonomy" id="741276"/>
    <lineage>
        <taxon>Eukaryota</taxon>
        <taxon>Fungi</taxon>
        <taxon>Dikarya</taxon>
        <taxon>Basidiomycota</taxon>
        <taxon>Pucciniomycotina</taxon>
        <taxon>Microbotryomycetes</taxon>
        <taxon>Sporidiobolales</taxon>
        <taxon>Sporidiobolaceae</taxon>
        <taxon>Rhodotorula</taxon>
    </lineage>
</organism>
<name>A0A2S5B761_9BASI</name>
<keyword evidence="7" id="KW-0472">Membrane</keyword>
<dbReference type="PANTHER" id="PTHR24016:SF0">
    <property type="entry name" value="CONSERVED OLIGOMERIC GOLGI COMPLEX SUBUNIT 4"/>
    <property type="match status" value="1"/>
</dbReference>
<dbReference type="AlphaFoldDB" id="A0A2S5B761"/>
<accession>A0A2S5B761</accession>
<evidence type="ECO:0000313" key="11">
    <source>
        <dbReference type="EMBL" id="POY72595.1"/>
    </source>
</evidence>
<dbReference type="InterPro" id="IPR048684">
    <property type="entry name" value="COG4_C"/>
</dbReference>
<dbReference type="GO" id="GO:0000139">
    <property type="term" value="C:Golgi membrane"/>
    <property type="evidence" value="ECO:0007669"/>
    <property type="project" value="UniProtKB-SubCell"/>
</dbReference>
<dbReference type="Gene3D" id="1.20.58.1970">
    <property type="match status" value="1"/>
</dbReference>
<comment type="subcellular location">
    <subcellularLocation>
        <location evidence="1">Golgi apparatus membrane</location>
        <topology evidence="1">Peripheral membrane protein</topology>
    </subcellularLocation>
</comment>
<evidence type="ECO:0000256" key="6">
    <source>
        <dbReference type="ARBA" id="ARBA00023034"/>
    </source>
</evidence>
<evidence type="ECO:0000256" key="2">
    <source>
        <dbReference type="ARBA" id="ARBA00009215"/>
    </source>
</evidence>
<feature type="compositionally biased region" description="Low complexity" evidence="9">
    <location>
        <begin position="435"/>
        <end position="444"/>
    </location>
</feature>
<evidence type="ECO:0000256" key="9">
    <source>
        <dbReference type="SAM" id="MobiDB-lite"/>
    </source>
</evidence>
<gene>
    <name evidence="11" type="ORF">BMF94_4422</name>
</gene>
<evidence type="ECO:0000256" key="7">
    <source>
        <dbReference type="ARBA" id="ARBA00023136"/>
    </source>
</evidence>
<reference evidence="11 12" key="1">
    <citation type="journal article" date="2018" name="Front. Microbiol.">
        <title>Prospects for Fungal Bioremediation of Acidic Radioactive Waste Sites: Characterization and Genome Sequence of Rhodotorula taiwanensis MD1149.</title>
        <authorList>
            <person name="Tkavc R."/>
            <person name="Matrosova V.Y."/>
            <person name="Grichenko O.E."/>
            <person name="Gostincar C."/>
            <person name="Volpe R.P."/>
            <person name="Klimenkova P."/>
            <person name="Gaidamakova E.K."/>
            <person name="Zhou C.E."/>
            <person name="Stewart B.J."/>
            <person name="Lyman M.G."/>
            <person name="Malfatti S.A."/>
            <person name="Rubinfeld B."/>
            <person name="Courtot M."/>
            <person name="Singh J."/>
            <person name="Dalgard C.L."/>
            <person name="Hamilton T."/>
            <person name="Frey K.G."/>
            <person name="Gunde-Cimerman N."/>
            <person name="Dugan L."/>
            <person name="Daly M.J."/>
        </authorList>
    </citation>
    <scope>NUCLEOTIDE SEQUENCE [LARGE SCALE GENOMIC DNA]</scope>
    <source>
        <strain evidence="11 12">MD1149</strain>
    </source>
</reference>
<keyword evidence="6" id="KW-0333">Golgi apparatus</keyword>
<keyword evidence="12" id="KW-1185">Reference proteome</keyword>
<sequence length="797" mass="87429">MAVSAVVSPTRVAAPHAADDANPPKLDPAALATRQDIEQHLAKLSAEESDLDERLAHLIQSRARLSSQLRALDSLRQVIGGIHGEAEHMANEVAVVAETADRVGAKVRGLDEEQSRVKDCIDMVQAVQDLKTAIASLDSAMQSQDWESATRSMQRAMSIDPAITSSGFAEAVVPTSDLPSTPSATLAQLRDSLLNTFVKSFRTAAAANDTNNINRYFKLFPIIQEDAKGLEVYAEWVSGIVRAKTGALSTKSQSPTHFSALLTTLFEAIALILSQHQPVVEKYYGDGKMISVAGSLMDETDRLGLKVLSNWEEERRIRRRVAEVRAHKFAGVGILRKAAAAQQAKASSPHLGQGGFDGANGTGPGAGQSTTAFEGDISPRETDAILSELTMMSGRWQLLRRFLYGSLLPDEPPEPTKQPLKSRDDVGQEDEVSRALAAAAPADAPEQDTVSLAVAEQSALGRELTKQLNEVYLPLEVWYLRSAIERAHFVDEPDLSSSPNVSSSLDDIFFIVKKVLHRVVSTANLPNLLIFNKELRIVLDQDIADIWRARIETAFKDLAANVASQGGMNIGVYLNDLDTAASYTTRLVDELVTSDSLASSFFLDSEFERARTSLSLVRSSEEKFIGVVKAGLDQLFNQLVRPKLRPLLSDVYKDVSYKLDEDGYNEAEYRDEVRKRFVKGWDGLLSGYQDALTESNYNLFFSTAVNVLVRPWESMIRGMKYSELGALRLDRDIRSILSHLISQAPYASGSLRESFSRLQQIATLLTLDDLDEADEVLSASGNRLTASEVKAIWGLRT</sequence>
<feature type="domain" description="COG4 transport protein middle alpha-helical bundle" evidence="10">
    <location>
        <begin position="186"/>
        <end position="552"/>
    </location>
</feature>
<feature type="compositionally biased region" description="Gly residues" evidence="9">
    <location>
        <begin position="352"/>
        <end position="366"/>
    </location>
</feature>
<dbReference type="InterPro" id="IPR048682">
    <property type="entry name" value="COG4"/>
</dbReference>
<dbReference type="STRING" id="741276.A0A2S5B761"/>
<dbReference type="InterPro" id="IPR013167">
    <property type="entry name" value="COG4_M"/>
</dbReference>
<evidence type="ECO:0000313" key="12">
    <source>
        <dbReference type="Proteomes" id="UP000237144"/>
    </source>
</evidence>
<evidence type="ECO:0000259" key="10">
    <source>
        <dbReference type="SMART" id="SM00762"/>
    </source>
</evidence>
<keyword evidence="5" id="KW-0653">Protein transport</keyword>
<proteinExistence type="inferred from homology"/>
<dbReference type="PANTHER" id="PTHR24016">
    <property type="entry name" value="CONSERVED OLIGOMERIC GOLGI COMPLEX SUBUNIT 4"/>
    <property type="match status" value="1"/>
</dbReference>
<dbReference type="EMBL" id="PJQD01000048">
    <property type="protein sequence ID" value="POY72595.1"/>
    <property type="molecule type" value="Genomic_DNA"/>
</dbReference>
<evidence type="ECO:0000256" key="5">
    <source>
        <dbReference type="ARBA" id="ARBA00022927"/>
    </source>
</evidence>